<dbReference type="STRING" id="1206085.SAMN05443575_0800"/>
<dbReference type="SUPFAM" id="SSF46785">
    <property type="entry name" value="Winged helix' DNA-binding domain"/>
    <property type="match status" value="1"/>
</dbReference>
<dbReference type="Pfam" id="PF01022">
    <property type="entry name" value="HTH_5"/>
    <property type="match status" value="1"/>
</dbReference>
<dbReference type="PRINTS" id="PR00778">
    <property type="entry name" value="HTHARSR"/>
</dbReference>
<evidence type="ECO:0000313" key="6">
    <source>
        <dbReference type="Proteomes" id="UP000186132"/>
    </source>
</evidence>
<dbReference type="InterPro" id="IPR051081">
    <property type="entry name" value="HTH_MetalResp_TranReg"/>
</dbReference>
<keyword evidence="2 5" id="KW-0238">DNA-binding</keyword>
<dbReference type="InterPro" id="IPR011991">
    <property type="entry name" value="ArsR-like_HTH"/>
</dbReference>
<dbReference type="RefSeq" id="WP_073386177.1">
    <property type="nucleotide sequence ID" value="NZ_FQVU01000001.1"/>
</dbReference>
<organism evidence="5 6">
    <name type="scientific">Jatrophihabitans endophyticus</name>
    <dbReference type="NCBI Taxonomy" id="1206085"/>
    <lineage>
        <taxon>Bacteria</taxon>
        <taxon>Bacillati</taxon>
        <taxon>Actinomycetota</taxon>
        <taxon>Actinomycetes</taxon>
        <taxon>Jatrophihabitantales</taxon>
        <taxon>Jatrophihabitantaceae</taxon>
        <taxon>Jatrophihabitans</taxon>
    </lineage>
</organism>
<evidence type="ECO:0000313" key="5">
    <source>
        <dbReference type="EMBL" id="SHF74734.1"/>
    </source>
</evidence>
<name>A0A1M5E6G6_9ACTN</name>
<keyword evidence="3" id="KW-0804">Transcription</keyword>
<dbReference type="NCBIfam" id="NF033788">
    <property type="entry name" value="HTH_metalloreg"/>
    <property type="match status" value="1"/>
</dbReference>
<sequence>MPRRLKSEPLDDVFGALANPTRREILDALLGGDHTAGDLAGRFDMARPSVSEHLRTLREAGLIEERQQGRHRFYRVTGEPLAELVEWLTPYERFWRDRMTALGGVLDRMDDDDD</sequence>
<dbReference type="EMBL" id="FQVU01000001">
    <property type="protein sequence ID" value="SHF74734.1"/>
    <property type="molecule type" value="Genomic_DNA"/>
</dbReference>
<dbReference type="OrthoDB" id="9806976at2"/>
<keyword evidence="1" id="KW-0805">Transcription regulation</keyword>
<feature type="domain" description="HTH arsR-type" evidence="4">
    <location>
        <begin position="2"/>
        <end position="96"/>
    </location>
</feature>
<dbReference type="InterPro" id="IPR036390">
    <property type="entry name" value="WH_DNA-bd_sf"/>
</dbReference>
<keyword evidence="6" id="KW-1185">Reference proteome</keyword>
<dbReference type="GO" id="GO:0003677">
    <property type="term" value="F:DNA binding"/>
    <property type="evidence" value="ECO:0007669"/>
    <property type="project" value="UniProtKB-KW"/>
</dbReference>
<dbReference type="InterPro" id="IPR036388">
    <property type="entry name" value="WH-like_DNA-bd_sf"/>
</dbReference>
<proteinExistence type="predicted"/>
<dbReference type="CDD" id="cd00090">
    <property type="entry name" value="HTH_ARSR"/>
    <property type="match status" value="1"/>
</dbReference>
<dbReference type="PANTHER" id="PTHR33154:SF33">
    <property type="entry name" value="TRANSCRIPTIONAL REPRESSOR SDPR"/>
    <property type="match status" value="1"/>
</dbReference>
<evidence type="ECO:0000256" key="2">
    <source>
        <dbReference type="ARBA" id="ARBA00023125"/>
    </source>
</evidence>
<gene>
    <name evidence="5" type="ORF">SAMN05443575_0800</name>
</gene>
<dbReference type="Proteomes" id="UP000186132">
    <property type="component" value="Unassembled WGS sequence"/>
</dbReference>
<dbReference type="AlphaFoldDB" id="A0A1M5E6G6"/>
<dbReference type="PANTHER" id="PTHR33154">
    <property type="entry name" value="TRANSCRIPTIONAL REGULATOR, ARSR FAMILY"/>
    <property type="match status" value="1"/>
</dbReference>
<dbReference type="PROSITE" id="PS50987">
    <property type="entry name" value="HTH_ARSR_2"/>
    <property type="match status" value="1"/>
</dbReference>
<evidence type="ECO:0000259" key="4">
    <source>
        <dbReference type="PROSITE" id="PS50987"/>
    </source>
</evidence>
<dbReference type="Gene3D" id="1.10.10.10">
    <property type="entry name" value="Winged helix-like DNA-binding domain superfamily/Winged helix DNA-binding domain"/>
    <property type="match status" value="1"/>
</dbReference>
<dbReference type="SMART" id="SM00418">
    <property type="entry name" value="HTH_ARSR"/>
    <property type="match status" value="1"/>
</dbReference>
<dbReference type="GO" id="GO:0003700">
    <property type="term" value="F:DNA-binding transcription factor activity"/>
    <property type="evidence" value="ECO:0007669"/>
    <property type="project" value="InterPro"/>
</dbReference>
<reference evidence="5 6" key="1">
    <citation type="submission" date="2016-11" db="EMBL/GenBank/DDBJ databases">
        <authorList>
            <person name="Jaros S."/>
            <person name="Januszkiewicz K."/>
            <person name="Wedrychowicz H."/>
        </authorList>
    </citation>
    <scope>NUCLEOTIDE SEQUENCE [LARGE SCALE GENOMIC DNA]</scope>
    <source>
        <strain evidence="5 6">DSM 45627</strain>
    </source>
</reference>
<dbReference type="InterPro" id="IPR001845">
    <property type="entry name" value="HTH_ArsR_DNA-bd_dom"/>
</dbReference>
<evidence type="ECO:0000256" key="1">
    <source>
        <dbReference type="ARBA" id="ARBA00023015"/>
    </source>
</evidence>
<evidence type="ECO:0000256" key="3">
    <source>
        <dbReference type="ARBA" id="ARBA00023163"/>
    </source>
</evidence>
<protein>
    <submittedName>
        <fullName evidence="5">DNA-binding transcriptional regulator, ArsR family</fullName>
    </submittedName>
</protein>
<accession>A0A1M5E6G6</accession>